<name>A0A3P6ERT3_BRAOL</name>
<evidence type="ECO:0008006" key="2">
    <source>
        <dbReference type="Google" id="ProtNLM"/>
    </source>
</evidence>
<proteinExistence type="predicted"/>
<accession>A0A3P6ERT3</accession>
<evidence type="ECO:0000313" key="1">
    <source>
        <dbReference type="EMBL" id="VDD36315.1"/>
    </source>
</evidence>
<dbReference type="AlphaFoldDB" id="A0A3P6ERT3"/>
<dbReference type="SUPFAM" id="SSF50249">
    <property type="entry name" value="Nucleic acid-binding proteins"/>
    <property type="match status" value="1"/>
</dbReference>
<dbReference type="PANTHER" id="PTHR47165:SF4">
    <property type="entry name" value="OS03G0429900 PROTEIN"/>
    <property type="match status" value="1"/>
</dbReference>
<dbReference type="Gene3D" id="2.40.50.140">
    <property type="entry name" value="Nucleic acid-binding proteins"/>
    <property type="match status" value="1"/>
</dbReference>
<dbReference type="PANTHER" id="PTHR47165">
    <property type="entry name" value="OS03G0429900 PROTEIN"/>
    <property type="match status" value="1"/>
</dbReference>
<gene>
    <name evidence="1" type="ORF">BOLC7T41875H</name>
</gene>
<dbReference type="EMBL" id="LR031876">
    <property type="protein sequence ID" value="VDD36315.1"/>
    <property type="molecule type" value="Genomic_DNA"/>
</dbReference>
<dbReference type="InterPro" id="IPR012340">
    <property type="entry name" value="NA-bd_OB-fold"/>
</dbReference>
<organism evidence="1">
    <name type="scientific">Brassica oleracea</name>
    <name type="common">Wild cabbage</name>
    <dbReference type="NCBI Taxonomy" id="3712"/>
    <lineage>
        <taxon>Eukaryota</taxon>
        <taxon>Viridiplantae</taxon>
        <taxon>Streptophyta</taxon>
        <taxon>Embryophyta</taxon>
        <taxon>Tracheophyta</taxon>
        <taxon>Spermatophyta</taxon>
        <taxon>Magnoliopsida</taxon>
        <taxon>eudicotyledons</taxon>
        <taxon>Gunneridae</taxon>
        <taxon>Pentapetalae</taxon>
        <taxon>rosids</taxon>
        <taxon>malvids</taxon>
        <taxon>Brassicales</taxon>
        <taxon>Brassicaceae</taxon>
        <taxon>Brassiceae</taxon>
        <taxon>Brassica</taxon>
    </lineage>
</organism>
<protein>
    <recommendedName>
        <fullName evidence="2">Replication factor A C-terminal domain-containing protein</fullName>
    </recommendedName>
</protein>
<reference evidence="1" key="1">
    <citation type="submission" date="2018-11" db="EMBL/GenBank/DDBJ databases">
        <authorList>
            <consortium name="Genoscope - CEA"/>
            <person name="William W."/>
        </authorList>
    </citation>
    <scope>NUCLEOTIDE SEQUENCE</scope>
</reference>
<sequence length="122" mass="13301">MLLLGHISILVKKQVPARPLLTELNTYVANSPPQVVEFRCTGKVGAIEINNGWCFISCCKCYKKLKREVASLTCPSCNDLNVVGVMRYRVEMSISDATGSTTFVVFDSELSGGNSAKKPKIA</sequence>